<dbReference type="GO" id="GO:0009055">
    <property type="term" value="F:electron transfer activity"/>
    <property type="evidence" value="ECO:0007669"/>
    <property type="project" value="InterPro"/>
</dbReference>
<dbReference type="Gene3D" id="2.60.40.420">
    <property type="entry name" value="Cupredoxins - blue copper proteins"/>
    <property type="match status" value="1"/>
</dbReference>
<feature type="chain" id="PRO_5035862053" description="Phytocyanin domain-containing protein" evidence="4">
    <location>
        <begin position="22"/>
        <end position="146"/>
    </location>
</feature>
<dbReference type="Pfam" id="PF02298">
    <property type="entry name" value="Cu_bind_like"/>
    <property type="match status" value="1"/>
</dbReference>
<dbReference type="FunFam" id="2.60.40.420:FF:000003">
    <property type="entry name" value="Blue copper"/>
    <property type="match status" value="1"/>
</dbReference>
<keyword evidence="2" id="KW-0186">Copper</keyword>
<sequence length="146" mass="14510">MATALPLVALLVAGCAALASATTFTVGESQGWTTGANYDSWANGKSFAVGDTLVFRYVTKSGYDTCSGSGANALSDDDSGSTTVTLTTPGTHYFICNVPGHCASGMKFAITVSATRSGAAASAAAPQVPVASVAVAAAAAIKLLFF</sequence>
<dbReference type="AlphaFoldDB" id="A0A8T0W6G9"/>
<dbReference type="PANTHER" id="PTHR33021:SF439">
    <property type="entry name" value="OS09G0469300 PROTEIN"/>
    <property type="match status" value="1"/>
</dbReference>
<evidence type="ECO:0000256" key="4">
    <source>
        <dbReference type="SAM" id="SignalP"/>
    </source>
</evidence>
<dbReference type="GO" id="GO:0005886">
    <property type="term" value="C:plasma membrane"/>
    <property type="evidence" value="ECO:0007669"/>
    <property type="project" value="TreeGrafter"/>
</dbReference>
<evidence type="ECO:0000313" key="7">
    <source>
        <dbReference type="Proteomes" id="UP000823388"/>
    </source>
</evidence>
<evidence type="ECO:0000313" key="6">
    <source>
        <dbReference type="EMBL" id="KAG2643952.1"/>
    </source>
</evidence>
<name>A0A8T0W6G9_PANVG</name>
<dbReference type="InterPro" id="IPR008972">
    <property type="entry name" value="Cupredoxin"/>
</dbReference>
<feature type="signal peptide" evidence="4">
    <location>
        <begin position="1"/>
        <end position="21"/>
    </location>
</feature>
<feature type="domain" description="Phytocyanin" evidence="5">
    <location>
        <begin position="22"/>
        <end position="114"/>
    </location>
</feature>
<reference evidence="6" key="1">
    <citation type="submission" date="2020-05" db="EMBL/GenBank/DDBJ databases">
        <title>WGS assembly of Panicum virgatum.</title>
        <authorList>
            <person name="Lovell J.T."/>
            <person name="Jenkins J."/>
            <person name="Shu S."/>
            <person name="Juenger T.E."/>
            <person name="Schmutz J."/>
        </authorList>
    </citation>
    <scope>NUCLEOTIDE SEQUENCE</scope>
    <source>
        <strain evidence="6">AP13</strain>
    </source>
</reference>
<dbReference type="InterPro" id="IPR039391">
    <property type="entry name" value="Phytocyanin-like"/>
</dbReference>
<accession>A0A8T0W6G9</accession>
<dbReference type="SUPFAM" id="SSF49503">
    <property type="entry name" value="Cupredoxins"/>
    <property type="match status" value="1"/>
</dbReference>
<dbReference type="PANTHER" id="PTHR33021">
    <property type="entry name" value="BLUE COPPER PROTEIN"/>
    <property type="match status" value="1"/>
</dbReference>
<protein>
    <recommendedName>
        <fullName evidence="5">Phytocyanin domain-containing protein</fullName>
    </recommendedName>
</protein>
<dbReference type="CDD" id="cd04216">
    <property type="entry name" value="Phytocyanin"/>
    <property type="match status" value="1"/>
</dbReference>
<dbReference type="InterPro" id="IPR028871">
    <property type="entry name" value="BlueCu_1_BS"/>
</dbReference>
<evidence type="ECO:0000256" key="2">
    <source>
        <dbReference type="ARBA" id="ARBA00023008"/>
    </source>
</evidence>
<keyword evidence="4" id="KW-0732">Signal</keyword>
<keyword evidence="3" id="KW-0325">Glycoprotein</keyword>
<dbReference type="InterPro" id="IPR003245">
    <property type="entry name" value="Phytocyanin_dom"/>
</dbReference>
<proteinExistence type="predicted"/>
<dbReference type="Proteomes" id="UP000823388">
    <property type="component" value="Chromosome 2K"/>
</dbReference>
<dbReference type="GO" id="GO:0046872">
    <property type="term" value="F:metal ion binding"/>
    <property type="evidence" value="ECO:0007669"/>
    <property type="project" value="UniProtKB-KW"/>
</dbReference>
<dbReference type="PROSITE" id="PS51485">
    <property type="entry name" value="PHYTOCYANIN"/>
    <property type="match status" value="1"/>
</dbReference>
<dbReference type="EMBL" id="CM029039">
    <property type="protein sequence ID" value="KAG2643952.1"/>
    <property type="molecule type" value="Genomic_DNA"/>
</dbReference>
<comment type="caution">
    <text evidence="6">The sequence shown here is derived from an EMBL/GenBank/DDBJ whole genome shotgun (WGS) entry which is preliminary data.</text>
</comment>
<gene>
    <name evidence="6" type="ORF">PVAP13_2KG365400</name>
</gene>
<organism evidence="6 7">
    <name type="scientific">Panicum virgatum</name>
    <name type="common">Blackwell switchgrass</name>
    <dbReference type="NCBI Taxonomy" id="38727"/>
    <lineage>
        <taxon>Eukaryota</taxon>
        <taxon>Viridiplantae</taxon>
        <taxon>Streptophyta</taxon>
        <taxon>Embryophyta</taxon>
        <taxon>Tracheophyta</taxon>
        <taxon>Spermatophyta</taxon>
        <taxon>Magnoliopsida</taxon>
        <taxon>Liliopsida</taxon>
        <taxon>Poales</taxon>
        <taxon>Poaceae</taxon>
        <taxon>PACMAD clade</taxon>
        <taxon>Panicoideae</taxon>
        <taxon>Panicodae</taxon>
        <taxon>Paniceae</taxon>
        <taxon>Panicinae</taxon>
        <taxon>Panicum</taxon>
        <taxon>Panicum sect. Hiantes</taxon>
    </lineage>
</organism>
<keyword evidence="1" id="KW-0479">Metal-binding</keyword>
<dbReference type="PROSITE" id="PS00196">
    <property type="entry name" value="COPPER_BLUE"/>
    <property type="match status" value="1"/>
</dbReference>
<evidence type="ECO:0000259" key="5">
    <source>
        <dbReference type="PROSITE" id="PS51485"/>
    </source>
</evidence>
<keyword evidence="7" id="KW-1185">Reference proteome</keyword>
<evidence type="ECO:0000256" key="1">
    <source>
        <dbReference type="ARBA" id="ARBA00022723"/>
    </source>
</evidence>
<evidence type="ECO:0000256" key="3">
    <source>
        <dbReference type="ARBA" id="ARBA00023180"/>
    </source>
</evidence>